<sequence length="414" mass="47966">MNRFTSVIAPDLTMLSASSQEKLIRKFLPVELIPAGWSCQQGTLIKNIQNLYDKSNKTIQMYGSPENFEKALINFMSFPGNQQFFQFNDSVCYRNYVRVFQSLGGVSYIYKKDIYDLLHEFAPKIDTLAPLQELGHNLLAYYLKIQQNKLTSSHEMIVYNHEFMQSLEKKRLVNEEGMESESWKRHVSESAFYHSKNDDEVLNTITSLFVKCGATLDSDMRDTVTSVMKDLPVKENVLEYTRMVFCLYNTMEGYMELIGKNKLMMLSRCETVDSIPISKIPIRLFESNEEKMVMSHELLHAIKLEELDVSGFEDKILAMPKLSTMNFREVFGTIPSDIFKMLEFVKVPLKTGPRSLVVVSTIDGNHCVSAYQFFIRTISDMILVRKIFQVFLFLSTIELMRIFEILPNFAFRYG</sequence>
<protein>
    <recommendedName>
        <fullName evidence="1">DUF7809 domain-containing protein</fullName>
    </recommendedName>
</protein>
<dbReference type="GO" id="GO:0045087">
    <property type="term" value="P:innate immune response"/>
    <property type="evidence" value="ECO:0007669"/>
    <property type="project" value="TreeGrafter"/>
</dbReference>
<dbReference type="Pfam" id="PF25100">
    <property type="entry name" value="DUF7809"/>
    <property type="match status" value="1"/>
</dbReference>
<name>G0MU57_CAEBE</name>
<evidence type="ECO:0000313" key="3">
    <source>
        <dbReference type="Proteomes" id="UP000008068"/>
    </source>
</evidence>
<dbReference type="Proteomes" id="UP000008068">
    <property type="component" value="Unassembled WGS sequence"/>
</dbReference>
<dbReference type="InParanoid" id="G0MU57"/>
<feature type="domain" description="DUF7809" evidence="1">
    <location>
        <begin position="108"/>
        <end position="268"/>
    </location>
</feature>
<keyword evidence="3" id="KW-1185">Reference proteome</keyword>
<dbReference type="STRING" id="135651.G0MU57"/>
<evidence type="ECO:0000313" key="2">
    <source>
        <dbReference type="EMBL" id="EGT44028.1"/>
    </source>
</evidence>
<organism evidence="3">
    <name type="scientific">Caenorhabditis brenneri</name>
    <name type="common">Nematode worm</name>
    <dbReference type="NCBI Taxonomy" id="135651"/>
    <lineage>
        <taxon>Eukaryota</taxon>
        <taxon>Metazoa</taxon>
        <taxon>Ecdysozoa</taxon>
        <taxon>Nematoda</taxon>
        <taxon>Chromadorea</taxon>
        <taxon>Rhabditida</taxon>
        <taxon>Rhabditina</taxon>
        <taxon>Rhabditomorpha</taxon>
        <taxon>Rhabditoidea</taxon>
        <taxon>Rhabditidae</taxon>
        <taxon>Peloderinae</taxon>
        <taxon>Caenorhabditis</taxon>
    </lineage>
</organism>
<accession>G0MU57</accession>
<dbReference type="OrthoDB" id="5874541at2759"/>
<reference evidence="3" key="1">
    <citation type="submission" date="2011-07" db="EMBL/GenBank/DDBJ databases">
        <authorList>
            <consortium name="Caenorhabditis brenneri Sequencing and Analysis Consortium"/>
            <person name="Wilson R.K."/>
        </authorList>
    </citation>
    <scope>NUCLEOTIDE SEQUENCE [LARGE SCALE GENOMIC DNA]</scope>
    <source>
        <strain evidence="3">PB2801</strain>
    </source>
</reference>
<dbReference type="PANTHER" id="PTHR21447:SF11">
    <property type="entry name" value="RING-TYPE DOMAIN-CONTAINING PROTEIN"/>
    <property type="match status" value="1"/>
</dbReference>
<evidence type="ECO:0000259" key="1">
    <source>
        <dbReference type="Pfam" id="PF25100"/>
    </source>
</evidence>
<dbReference type="InterPro" id="IPR056711">
    <property type="entry name" value="DUF7809"/>
</dbReference>
<gene>
    <name evidence="2" type="ORF">CAEBREN_23342</name>
</gene>
<dbReference type="PANTHER" id="PTHR21447">
    <property type="entry name" value="RING-TYPE DOMAIN-CONTAINING PROTEIN-RELATED"/>
    <property type="match status" value="1"/>
</dbReference>
<dbReference type="EMBL" id="GL379812">
    <property type="protein sequence ID" value="EGT44028.1"/>
    <property type="molecule type" value="Genomic_DNA"/>
</dbReference>
<dbReference type="AlphaFoldDB" id="G0MU57"/>
<dbReference type="HOGENOM" id="CLU_664361_0_0_1"/>
<dbReference type="OMA" id="TILWHEM"/>
<proteinExistence type="predicted"/>
<dbReference type="GO" id="GO:0045121">
    <property type="term" value="C:membrane raft"/>
    <property type="evidence" value="ECO:0007669"/>
    <property type="project" value="TreeGrafter"/>
</dbReference>